<dbReference type="AlphaFoldDB" id="A0A5N6S519"/>
<organism evidence="1 2">
    <name type="scientific">Bifidobacterium tibiigranuli</name>
    <dbReference type="NCBI Taxonomy" id="2172043"/>
    <lineage>
        <taxon>Bacteria</taxon>
        <taxon>Bacillati</taxon>
        <taxon>Actinomycetota</taxon>
        <taxon>Actinomycetes</taxon>
        <taxon>Bifidobacteriales</taxon>
        <taxon>Bifidobacteriaceae</taxon>
        <taxon>Bifidobacterium</taxon>
    </lineage>
</organism>
<sequence>MRKEQRSQRIALIGRQMTNPVENAREHRVGGRLTGQCVIYAAAMELPSQYFSGQQCCFGFAFAHIGFDNQQTGLFHALCGIDRSTLHRSELCAGYGELPGEKFIGRLPGIIDFPRAGQIKASPRFASASCGVEPRYSNP</sequence>
<accession>A0A5N6S519</accession>
<gene>
    <name evidence="1" type="ORF">DDE84_05980</name>
</gene>
<evidence type="ECO:0000313" key="2">
    <source>
        <dbReference type="Proteomes" id="UP000325415"/>
    </source>
</evidence>
<dbReference type="EMBL" id="QDAG01000005">
    <property type="protein sequence ID" value="KAE8128431.1"/>
    <property type="molecule type" value="Genomic_DNA"/>
</dbReference>
<proteinExistence type="predicted"/>
<protein>
    <submittedName>
        <fullName evidence="1">Uncharacterized protein</fullName>
    </submittedName>
</protein>
<keyword evidence="2" id="KW-1185">Reference proteome</keyword>
<name>A0A5N6S519_9BIFI</name>
<evidence type="ECO:0000313" key="1">
    <source>
        <dbReference type="EMBL" id="KAE8128431.1"/>
    </source>
</evidence>
<dbReference type="Proteomes" id="UP000325415">
    <property type="component" value="Unassembled WGS sequence"/>
</dbReference>
<reference evidence="1 2" key="1">
    <citation type="submission" date="2018-04" db="EMBL/GenBank/DDBJ databases">
        <authorList>
            <person name="Eckel V.P."/>
            <person name="Vogel R.F."/>
        </authorList>
    </citation>
    <scope>NUCLEOTIDE SEQUENCE [LARGE SCALE GENOMIC DNA]</scope>
    <source>
        <strain evidence="2">TMW 2.1764</strain>
    </source>
</reference>
<comment type="caution">
    <text evidence="1">The sequence shown here is derived from an EMBL/GenBank/DDBJ whole genome shotgun (WGS) entry which is preliminary data.</text>
</comment>